<protein>
    <submittedName>
        <fullName evidence="1">Uncharacterized protein</fullName>
    </submittedName>
</protein>
<gene>
    <name evidence="1" type="ORF">AMELA_G00158440</name>
</gene>
<reference evidence="1 2" key="1">
    <citation type="submission" date="2020-02" db="EMBL/GenBank/DDBJ databases">
        <title>A chromosome-scale genome assembly of the black bullhead catfish (Ameiurus melas).</title>
        <authorList>
            <person name="Wen M."/>
            <person name="Zham M."/>
            <person name="Cabau C."/>
            <person name="Klopp C."/>
            <person name="Donnadieu C."/>
            <person name="Roques C."/>
            <person name="Bouchez O."/>
            <person name="Lampietro C."/>
            <person name="Jouanno E."/>
            <person name="Herpin A."/>
            <person name="Louis A."/>
            <person name="Berthelot C."/>
            <person name="Parey E."/>
            <person name="Roest-Crollius H."/>
            <person name="Braasch I."/>
            <person name="Postlethwait J."/>
            <person name="Robinson-Rechavi M."/>
            <person name="Echchiki A."/>
            <person name="Begum T."/>
            <person name="Montfort J."/>
            <person name="Schartl M."/>
            <person name="Bobe J."/>
            <person name="Guiguen Y."/>
        </authorList>
    </citation>
    <scope>NUCLEOTIDE SEQUENCE [LARGE SCALE GENOMIC DNA]</scope>
    <source>
        <strain evidence="1">M_S1</strain>
        <tissue evidence="1">Blood</tissue>
    </source>
</reference>
<comment type="caution">
    <text evidence="1">The sequence shown here is derived from an EMBL/GenBank/DDBJ whole genome shotgun (WGS) entry which is preliminary data.</text>
</comment>
<proteinExistence type="predicted"/>
<sequence length="91" mass="10286">MPKPHIAVSSVLFKHSRQFSAAVCGLGRTYREKARVTNLLGAKTPRTPRTCRVENPALLVHLNFSWRRIVVCRSDLYSPDRSGEKGQHKEA</sequence>
<keyword evidence="2" id="KW-1185">Reference proteome</keyword>
<dbReference type="EMBL" id="JAAGNN010000013">
    <property type="protein sequence ID" value="KAF4081185.1"/>
    <property type="molecule type" value="Genomic_DNA"/>
</dbReference>
<organism evidence="1 2">
    <name type="scientific">Ameiurus melas</name>
    <name type="common">Black bullhead</name>
    <name type="synonym">Silurus melas</name>
    <dbReference type="NCBI Taxonomy" id="219545"/>
    <lineage>
        <taxon>Eukaryota</taxon>
        <taxon>Metazoa</taxon>
        <taxon>Chordata</taxon>
        <taxon>Craniata</taxon>
        <taxon>Vertebrata</taxon>
        <taxon>Euteleostomi</taxon>
        <taxon>Actinopterygii</taxon>
        <taxon>Neopterygii</taxon>
        <taxon>Teleostei</taxon>
        <taxon>Ostariophysi</taxon>
        <taxon>Siluriformes</taxon>
        <taxon>Ictaluridae</taxon>
        <taxon>Ameiurus</taxon>
    </lineage>
</organism>
<dbReference type="AlphaFoldDB" id="A0A7J6AE42"/>
<accession>A0A7J6AE42</accession>
<name>A0A7J6AE42_AMEME</name>
<evidence type="ECO:0000313" key="1">
    <source>
        <dbReference type="EMBL" id="KAF4081185.1"/>
    </source>
</evidence>
<dbReference type="Proteomes" id="UP000593565">
    <property type="component" value="Unassembled WGS sequence"/>
</dbReference>
<evidence type="ECO:0000313" key="2">
    <source>
        <dbReference type="Proteomes" id="UP000593565"/>
    </source>
</evidence>